<evidence type="ECO:0000259" key="2">
    <source>
        <dbReference type="PROSITE" id="PS50931"/>
    </source>
</evidence>
<reference evidence="4" key="1">
    <citation type="submission" date="2018-09" db="EMBL/GenBank/DDBJ databases">
        <authorList>
            <person name="Tuo L."/>
        </authorList>
    </citation>
    <scope>NUCLEOTIDE SEQUENCE [LARGE SCALE GENOMIC DNA]</scope>
    <source>
        <strain evidence="4">M2BS4Y-1</strain>
    </source>
</reference>
<accession>A0A3A1WXU3</accession>
<name>A0A3A1WXU3_9HYPH</name>
<feature type="region of interest" description="Disordered" evidence="1">
    <location>
        <begin position="68"/>
        <end position="167"/>
    </location>
</feature>
<feature type="compositionally biased region" description="Low complexity" evidence="1">
    <location>
        <begin position="153"/>
        <end position="167"/>
    </location>
</feature>
<protein>
    <submittedName>
        <fullName evidence="3">LysR family transcriptional regulator</fullName>
    </submittedName>
</protein>
<sequence length="167" mass="17452">MDRWTELQAFVRVAEARSMTRAAAEMNLSVSGVSRHVEGRAGARHDEPLVLGGAPDLNAGLRHGRATRCGSSHWCCGPAKSASVPRRSPRCCGSCRSPRAWSASSIPSGSSSRSPPSLSSVDATAGRWPTRRPPAGGRKGRRTCRSSRGGGYAARSPAAARDSAPAS</sequence>
<dbReference type="OrthoDB" id="9786526at2"/>
<dbReference type="InterPro" id="IPR036390">
    <property type="entry name" value="WH_DNA-bd_sf"/>
</dbReference>
<organism evidence="3 4">
    <name type="scientific">Aureimonas flava</name>
    <dbReference type="NCBI Taxonomy" id="2320271"/>
    <lineage>
        <taxon>Bacteria</taxon>
        <taxon>Pseudomonadati</taxon>
        <taxon>Pseudomonadota</taxon>
        <taxon>Alphaproteobacteria</taxon>
        <taxon>Hyphomicrobiales</taxon>
        <taxon>Aurantimonadaceae</taxon>
        <taxon>Aureimonas</taxon>
    </lineage>
</organism>
<feature type="domain" description="HTH lysR-type" evidence="2">
    <location>
        <begin position="1"/>
        <end position="37"/>
    </location>
</feature>
<dbReference type="AlphaFoldDB" id="A0A3A1WXU3"/>
<gene>
    <name evidence="3" type="ORF">D3218_03195</name>
</gene>
<keyword evidence="4" id="KW-1185">Reference proteome</keyword>
<dbReference type="Gene3D" id="1.10.10.10">
    <property type="entry name" value="Winged helix-like DNA-binding domain superfamily/Winged helix DNA-binding domain"/>
    <property type="match status" value="1"/>
</dbReference>
<dbReference type="PROSITE" id="PS50931">
    <property type="entry name" value="HTH_LYSR"/>
    <property type="match status" value="1"/>
</dbReference>
<evidence type="ECO:0000313" key="4">
    <source>
        <dbReference type="Proteomes" id="UP000265750"/>
    </source>
</evidence>
<dbReference type="SUPFAM" id="SSF46785">
    <property type="entry name" value="Winged helix' DNA-binding domain"/>
    <property type="match status" value="1"/>
</dbReference>
<dbReference type="InterPro" id="IPR000847">
    <property type="entry name" value="LysR_HTH_N"/>
</dbReference>
<evidence type="ECO:0000313" key="3">
    <source>
        <dbReference type="EMBL" id="RIY03842.1"/>
    </source>
</evidence>
<evidence type="ECO:0000256" key="1">
    <source>
        <dbReference type="SAM" id="MobiDB-lite"/>
    </source>
</evidence>
<comment type="caution">
    <text evidence="3">The sequence shown here is derived from an EMBL/GenBank/DDBJ whole genome shotgun (WGS) entry which is preliminary data.</text>
</comment>
<dbReference type="Pfam" id="PF00126">
    <property type="entry name" value="HTH_1"/>
    <property type="match status" value="1"/>
</dbReference>
<dbReference type="Proteomes" id="UP000265750">
    <property type="component" value="Unassembled WGS sequence"/>
</dbReference>
<feature type="compositionally biased region" description="Low complexity" evidence="1">
    <location>
        <begin position="95"/>
        <end position="120"/>
    </location>
</feature>
<dbReference type="EMBL" id="QYRN01000001">
    <property type="protein sequence ID" value="RIY03842.1"/>
    <property type="molecule type" value="Genomic_DNA"/>
</dbReference>
<dbReference type="GO" id="GO:0003700">
    <property type="term" value="F:DNA-binding transcription factor activity"/>
    <property type="evidence" value="ECO:0007669"/>
    <property type="project" value="InterPro"/>
</dbReference>
<dbReference type="InterPro" id="IPR036388">
    <property type="entry name" value="WH-like_DNA-bd_sf"/>
</dbReference>
<proteinExistence type="predicted"/>